<dbReference type="InterPro" id="IPR002314">
    <property type="entry name" value="aa-tRNA-synt_IIb"/>
</dbReference>
<dbReference type="GO" id="GO:0006434">
    <property type="term" value="P:seryl-tRNA aminoacylation"/>
    <property type="evidence" value="ECO:0007669"/>
    <property type="project" value="UniProtKB-UniRule"/>
</dbReference>
<evidence type="ECO:0000259" key="15">
    <source>
        <dbReference type="PROSITE" id="PS50862"/>
    </source>
</evidence>
<comment type="catalytic activity">
    <reaction evidence="11 12">
        <text>tRNA(Ser) + L-serine + ATP = L-seryl-tRNA(Ser) + AMP + diphosphate + H(+)</text>
        <dbReference type="Rhea" id="RHEA:12292"/>
        <dbReference type="Rhea" id="RHEA-COMP:9669"/>
        <dbReference type="Rhea" id="RHEA-COMP:9703"/>
        <dbReference type="ChEBI" id="CHEBI:15378"/>
        <dbReference type="ChEBI" id="CHEBI:30616"/>
        <dbReference type="ChEBI" id="CHEBI:33019"/>
        <dbReference type="ChEBI" id="CHEBI:33384"/>
        <dbReference type="ChEBI" id="CHEBI:78442"/>
        <dbReference type="ChEBI" id="CHEBI:78533"/>
        <dbReference type="ChEBI" id="CHEBI:456215"/>
        <dbReference type="EC" id="6.1.1.11"/>
    </reaction>
</comment>
<dbReference type="HAMAP" id="MF_00176">
    <property type="entry name" value="Ser_tRNA_synth_type1"/>
    <property type="match status" value="1"/>
</dbReference>
<dbReference type="Proteomes" id="UP000594459">
    <property type="component" value="Chromosome"/>
</dbReference>
<evidence type="ECO:0000256" key="10">
    <source>
        <dbReference type="ARBA" id="ARBA00047929"/>
    </source>
</evidence>
<evidence type="ECO:0000256" key="5">
    <source>
        <dbReference type="ARBA" id="ARBA00022598"/>
    </source>
</evidence>
<evidence type="ECO:0000256" key="7">
    <source>
        <dbReference type="ARBA" id="ARBA00022840"/>
    </source>
</evidence>
<evidence type="ECO:0000256" key="6">
    <source>
        <dbReference type="ARBA" id="ARBA00022741"/>
    </source>
</evidence>
<dbReference type="InterPro" id="IPR010978">
    <property type="entry name" value="tRNA-bd_arm"/>
</dbReference>
<dbReference type="Pfam" id="PF02403">
    <property type="entry name" value="Seryl_tRNA_N"/>
    <property type="match status" value="1"/>
</dbReference>
<dbReference type="Gene3D" id="3.30.930.10">
    <property type="entry name" value="Bira Bifunctional Protein, Domain 2"/>
    <property type="match status" value="1"/>
</dbReference>
<feature type="binding site" evidence="12 13">
    <location>
        <position position="329"/>
    </location>
    <ligand>
        <name>L-serine</name>
        <dbReference type="ChEBI" id="CHEBI:33384"/>
    </ligand>
</feature>
<dbReference type="AlphaFoldDB" id="A0A7S8F513"/>
<evidence type="ECO:0000256" key="13">
    <source>
        <dbReference type="PIRSR" id="PIRSR001529-1"/>
    </source>
</evidence>
<keyword evidence="8 12" id="KW-0648">Protein biosynthesis</keyword>
<feature type="binding site" evidence="12 14">
    <location>
        <begin position="306"/>
        <end position="308"/>
    </location>
    <ligand>
        <name>ATP</name>
        <dbReference type="ChEBI" id="CHEBI:30616"/>
    </ligand>
</feature>
<dbReference type="SUPFAM" id="SSF46589">
    <property type="entry name" value="tRNA-binding arm"/>
    <property type="match status" value="1"/>
</dbReference>
<evidence type="ECO:0000256" key="3">
    <source>
        <dbReference type="ARBA" id="ARBA00010728"/>
    </source>
</evidence>
<comment type="function">
    <text evidence="12">Catalyzes the attachment of serine to tRNA(Ser). Is also able to aminoacylate tRNA(Sec) with serine, to form the misacylated tRNA L-seryl-tRNA(Sec), which will be further converted into selenocysteinyl-tRNA(Sec).</text>
</comment>
<dbReference type="PIRSF" id="PIRSF001529">
    <property type="entry name" value="Ser-tRNA-synth_IIa"/>
    <property type="match status" value="1"/>
</dbReference>
<dbReference type="GO" id="GO:0016260">
    <property type="term" value="P:selenocysteine biosynthetic process"/>
    <property type="evidence" value="ECO:0007669"/>
    <property type="project" value="UniProtKB-UniRule"/>
</dbReference>
<evidence type="ECO:0000256" key="12">
    <source>
        <dbReference type="HAMAP-Rule" id="MF_00176"/>
    </source>
</evidence>
<evidence type="ECO:0000256" key="8">
    <source>
        <dbReference type="ARBA" id="ARBA00022917"/>
    </source>
</evidence>
<feature type="binding site" evidence="12">
    <location>
        <begin position="275"/>
        <end position="277"/>
    </location>
    <ligand>
        <name>L-serine</name>
        <dbReference type="ChEBI" id="CHEBI:33384"/>
    </ligand>
</feature>
<protein>
    <recommendedName>
        <fullName evidence="12">Serine--tRNA ligase</fullName>
        <ecNumber evidence="12">6.1.1.11</ecNumber>
    </recommendedName>
    <alternativeName>
        <fullName evidence="12">Seryl-tRNA synthetase</fullName>
        <shortName evidence="12">SerRS</shortName>
    </alternativeName>
    <alternativeName>
        <fullName evidence="12">Seryl-tRNA(Ser/Sec) synthetase</fullName>
    </alternativeName>
</protein>
<keyword evidence="7 12" id="KW-0067">ATP-binding</keyword>
<keyword evidence="9 12" id="KW-0030">Aminoacyl-tRNA synthetase</keyword>
<dbReference type="Pfam" id="PF00587">
    <property type="entry name" value="tRNA-synt_2b"/>
    <property type="match status" value="1"/>
</dbReference>
<evidence type="ECO:0000313" key="16">
    <source>
        <dbReference type="EMBL" id="QPC99261.1"/>
    </source>
</evidence>
<dbReference type="PRINTS" id="PR00981">
    <property type="entry name" value="TRNASYNTHSER"/>
</dbReference>
<feature type="binding site" evidence="12">
    <location>
        <position position="429"/>
    </location>
    <ligand>
        <name>L-serine</name>
        <dbReference type="ChEBI" id="CHEBI:33384"/>
    </ligand>
</feature>
<dbReference type="InterPro" id="IPR045864">
    <property type="entry name" value="aa-tRNA-synth_II/BPL/LPL"/>
</dbReference>
<dbReference type="SUPFAM" id="SSF55681">
    <property type="entry name" value="Class II aaRS and biotin synthetases"/>
    <property type="match status" value="1"/>
</dbReference>
<evidence type="ECO:0000256" key="4">
    <source>
        <dbReference type="ARBA" id="ARBA00022490"/>
    </source>
</evidence>
<dbReference type="UniPathway" id="UPA00906">
    <property type="reaction ID" value="UER00895"/>
</dbReference>
<dbReference type="RefSeq" id="WP_200982467.1">
    <property type="nucleotide sequence ID" value="NZ_CP064654.1"/>
</dbReference>
<dbReference type="CDD" id="cd00770">
    <property type="entry name" value="SerRS_core"/>
    <property type="match status" value="1"/>
</dbReference>
<dbReference type="EC" id="6.1.1.11" evidence="12"/>
<keyword evidence="6 12" id="KW-0547">Nucleotide-binding</keyword>
<dbReference type="NCBIfam" id="TIGR00414">
    <property type="entry name" value="serS"/>
    <property type="match status" value="1"/>
</dbReference>
<dbReference type="GO" id="GO:0005524">
    <property type="term" value="F:ATP binding"/>
    <property type="evidence" value="ECO:0007669"/>
    <property type="project" value="UniProtKB-UniRule"/>
</dbReference>
<name>A0A7S8F513_9SPHN</name>
<comment type="catalytic activity">
    <reaction evidence="10 12">
        <text>tRNA(Sec) + L-serine + ATP = L-seryl-tRNA(Sec) + AMP + diphosphate + H(+)</text>
        <dbReference type="Rhea" id="RHEA:42580"/>
        <dbReference type="Rhea" id="RHEA-COMP:9742"/>
        <dbReference type="Rhea" id="RHEA-COMP:10128"/>
        <dbReference type="ChEBI" id="CHEBI:15378"/>
        <dbReference type="ChEBI" id="CHEBI:30616"/>
        <dbReference type="ChEBI" id="CHEBI:33019"/>
        <dbReference type="ChEBI" id="CHEBI:33384"/>
        <dbReference type="ChEBI" id="CHEBI:78442"/>
        <dbReference type="ChEBI" id="CHEBI:78533"/>
        <dbReference type="ChEBI" id="CHEBI:456215"/>
        <dbReference type="EC" id="6.1.1.11"/>
    </reaction>
</comment>
<feature type="binding site" evidence="12 14">
    <location>
        <begin position="393"/>
        <end position="396"/>
    </location>
    <ligand>
        <name>ATP</name>
        <dbReference type="ChEBI" id="CHEBI:30616"/>
    </ligand>
</feature>
<feature type="domain" description="Aminoacyl-transfer RNA synthetases class-II family profile" evidence="15">
    <location>
        <begin position="172"/>
        <end position="454"/>
    </location>
</feature>
<dbReference type="PROSITE" id="PS50862">
    <property type="entry name" value="AA_TRNA_LIGASE_II"/>
    <property type="match status" value="1"/>
</dbReference>
<dbReference type="InterPro" id="IPR006195">
    <property type="entry name" value="aa-tRNA-synth_II"/>
</dbReference>
<keyword evidence="5 12" id="KW-0436">Ligase</keyword>
<dbReference type="PANTHER" id="PTHR43697:SF1">
    <property type="entry name" value="SERINE--TRNA LIGASE"/>
    <property type="match status" value="1"/>
</dbReference>
<comment type="subunit">
    <text evidence="12">Homodimer. The tRNA molecule binds across the dimer.</text>
</comment>
<dbReference type="InterPro" id="IPR015866">
    <property type="entry name" value="Ser-tRNA-synth_1_N"/>
</dbReference>
<feature type="binding site" evidence="13">
    <location>
        <position position="275"/>
    </location>
    <ligand>
        <name>L-serine</name>
        <dbReference type="ChEBI" id="CHEBI:33384"/>
    </ligand>
</feature>
<evidence type="ECO:0000256" key="9">
    <source>
        <dbReference type="ARBA" id="ARBA00023146"/>
    </source>
</evidence>
<comment type="subcellular location">
    <subcellularLocation>
        <location evidence="1 12">Cytoplasm</location>
    </subcellularLocation>
</comment>
<evidence type="ECO:0000256" key="2">
    <source>
        <dbReference type="ARBA" id="ARBA00005045"/>
    </source>
</evidence>
<gene>
    <name evidence="12 16" type="primary">serS</name>
    <name evidence="16" type="ORF">IRL76_01370</name>
</gene>
<sequence>MHDIAFIRTNPEAFDAALARRGAEPVAAKILELDSARREAATKVQQAQGRRNDASKAIGQAMGQGDKDKAEALKAEVAEIKAAMPEWEEAERTSSKELDALLAILPNLPAADVPDGADESDNAEVHQWGTKREFNFEPKEHADLGPALGMEFETGAKLSGARFTFLRGDMARLHRALAQFMLDKQTRENGYTECNPPVLVNDDAMYGTDKLPKFAEDSFKTSVKSLSPQAFMSSLQAWASAHGTESIDLTQTDTAFYQPFFDAIECETRRWLIPTSEVPLTASVAGEILPDLAEPIRMTAHTLCFRSEAGAAGRDTRGFIRQHQFEKVELVSVCRPEDSEAEHERMTKCAESILEALDLPYRRVLLCTGDMGFGARKTYDLEVWLPGQGAWREISSCSNTGDFQARRMNARYRPEGEKKTAFVHTLNGSGLAVGRTLVAVMENYQQADGSVSVPDVLAPYMGGVTTLEPKA</sequence>
<evidence type="ECO:0000256" key="1">
    <source>
        <dbReference type="ARBA" id="ARBA00004496"/>
    </source>
</evidence>
<dbReference type="KEGG" id="qso:IRL76_01370"/>
<dbReference type="InterPro" id="IPR042103">
    <property type="entry name" value="SerRS_1_N_sf"/>
</dbReference>
<evidence type="ECO:0000256" key="11">
    <source>
        <dbReference type="ARBA" id="ARBA00048823"/>
    </source>
</evidence>
<comment type="similarity">
    <text evidence="3 12">Belongs to the class-II aminoacyl-tRNA synthetase family. Type-1 seryl-tRNA synthetase subfamily.</text>
</comment>
<dbReference type="EMBL" id="CP064654">
    <property type="protein sequence ID" value="QPC99261.1"/>
    <property type="molecule type" value="Genomic_DNA"/>
</dbReference>
<reference evidence="16 17" key="1">
    <citation type="submission" date="2020-11" db="EMBL/GenBank/DDBJ databases">
        <title>The genome sequence of Erythrobacter sp. 6D36.</title>
        <authorList>
            <person name="Liu Y."/>
        </authorList>
    </citation>
    <scope>NUCLEOTIDE SEQUENCE [LARGE SCALE GENOMIC DNA]</scope>
    <source>
        <strain evidence="16 17">6D36</strain>
    </source>
</reference>
<dbReference type="GO" id="GO:0005737">
    <property type="term" value="C:cytoplasm"/>
    <property type="evidence" value="ECO:0007669"/>
    <property type="project" value="UniProtKB-SubCell"/>
</dbReference>
<dbReference type="PANTHER" id="PTHR43697">
    <property type="entry name" value="SERYL-TRNA SYNTHETASE"/>
    <property type="match status" value="1"/>
</dbReference>
<dbReference type="Gene3D" id="1.10.287.40">
    <property type="entry name" value="Serine-tRNA synthetase, tRNA binding domain"/>
    <property type="match status" value="1"/>
</dbReference>
<comment type="pathway">
    <text evidence="2 12">Aminoacyl-tRNA biosynthesis; selenocysteinyl-tRNA(Sec) biosynthesis; L-seryl-tRNA(Sec) from L-serine and tRNA(Sec): step 1/1.</text>
</comment>
<dbReference type="GO" id="GO:0004828">
    <property type="term" value="F:serine-tRNA ligase activity"/>
    <property type="evidence" value="ECO:0007669"/>
    <property type="project" value="UniProtKB-UniRule"/>
</dbReference>
<keyword evidence="4 12" id="KW-0963">Cytoplasm</keyword>
<dbReference type="InterPro" id="IPR033729">
    <property type="entry name" value="SerRS_core"/>
</dbReference>
<comment type="caution">
    <text evidence="12">Lacks conserved residue(s) required for the propagation of feature annotation.</text>
</comment>
<organism evidence="16 17">
    <name type="scientific">Qipengyuania soli</name>
    <dbReference type="NCBI Taxonomy" id="2782568"/>
    <lineage>
        <taxon>Bacteria</taxon>
        <taxon>Pseudomonadati</taxon>
        <taxon>Pseudomonadota</taxon>
        <taxon>Alphaproteobacteria</taxon>
        <taxon>Sphingomonadales</taxon>
        <taxon>Erythrobacteraceae</taxon>
        <taxon>Qipengyuania</taxon>
    </lineage>
</organism>
<evidence type="ECO:0000256" key="14">
    <source>
        <dbReference type="PIRSR" id="PIRSR001529-2"/>
    </source>
</evidence>
<dbReference type="InterPro" id="IPR002317">
    <property type="entry name" value="Ser-tRNA-ligase_type_1"/>
</dbReference>
<feature type="binding site" evidence="13">
    <location>
        <position position="306"/>
    </location>
    <ligand>
        <name>L-serine</name>
        <dbReference type="ChEBI" id="CHEBI:33384"/>
    </ligand>
</feature>
<accession>A0A7S8F513</accession>
<proteinExistence type="inferred from homology"/>
<comment type="domain">
    <text evidence="12">Consists of two distinct domains, a catalytic core and a N-terminal extension that is involved in tRNA binding.</text>
</comment>
<keyword evidence="17" id="KW-1185">Reference proteome</keyword>
<feature type="binding site" evidence="13">
    <location>
        <position position="427"/>
    </location>
    <ligand>
        <name>L-serine</name>
        <dbReference type="ChEBI" id="CHEBI:33384"/>
    </ligand>
</feature>
<evidence type="ECO:0000313" key="17">
    <source>
        <dbReference type="Proteomes" id="UP000594459"/>
    </source>
</evidence>